<dbReference type="EMBL" id="CR940352">
    <property type="protein sequence ID" value="CAI75316.1"/>
    <property type="molecule type" value="Genomic_DNA"/>
</dbReference>
<dbReference type="KEGG" id="tan:TA03435"/>
<dbReference type="eggNOG" id="ENOG502SUY0">
    <property type="taxonomic scope" value="Eukaryota"/>
</dbReference>
<dbReference type="OrthoDB" id="365615at2759"/>
<feature type="transmembrane region" description="Helical" evidence="1">
    <location>
        <begin position="194"/>
        <end position="214"/>
    </location>
</feature>
<feature type="transmembrane region" description="Helical" evidence="1">
    <location>
        <begin position="7"/>
        <end position="33"/>
    </location>
</feature>
<name>Q4UCY5_THEAN</name>
<feature type="transmembrane region" description="Helical" evidence="1">
    <location>
        <begin position="400"/>
        <end position="417"/>
    </location>
</feature>
<dbReference type="AlphaFoldDB" id="Q4UCY5"/>
<organism evidence="2 3">
    <name type="scientific">Theileria annulata</name>
    <dbReference type="NCBI Taxonomy" id="5874"/>
    <lineage>
        <taxon>Eukaryota</taxon>
        <taxon>Sar</taxon>
        <taxon>Alveolata</taxon>
        <taxon>Apicomplexa</taxon>
        <taxon>Aconoidasida</taxon>
        <taxon>Piroplasmida</taxon>
        <taxon>Theileriidae</taxon>
        <taxon>Theileria</taxon>
    </lineage>
</organism>
<feature type="transmembrane region" description="Helical" evidence="1">
    <location>
        <begin position="539"/>
        <end position="561"/>
    </location>
</feature>
<feature type="transmembrane region" description="Helical" evidence="1">
    <location>
        <begin position="673"/>
        <end position="691"/>
    </location>
</feature>
<dbReference type="VEuPathDB" id="PiroplasmaDB:TA03435"/>
<feature type="transmembrane region" description="Helical" evidence="1">
    <location>
        <begin position="94"/>
        <end position="118"/>
    </location>
</feature>
<keyword evidence="1" id="KW-0812">Transmembrane</keyword>
<evidence type="ECO:0000313" key="2">
    <source>
        <dbReference type="EMBL" id="CAI75316.1"/>
    </source>
</evidence>
<keyword evidence="1" id="KW-1133">Transmembrane helix</keyword>
<dbReference type="Proteomes" id="UP000001950">
    <property type="component" value="Chromosome 3"/>
</dbReference>
<dbReference type="FunCoup" id="Q4UCY5">
    <property type="interactions" value="4"/>
</dbReference>
<feature type="transmembrane region" description="Helical" evidence="1">
    <location>
        <begin position="509"/>
        <end position="530"/>
    </location>
</feature>
<evidence type="ECO:0000256" key="1">
    <source>
        <dbReference type="SAM" id="Phobius"/>
    </source>
</evidence>
<proteinExistence type="predicted"/>
<dbReference type="InParanoid" id="Q4UCY5"/>
<protein>
    <submittedName>
        <fullName evidence="2">Uncharacterized protein</fullName>
    </submittedName>
</protein>
<sequence length="764" mass="88838">MVLIKNLNVYIIFLDMLLSFFGLYVTPIMYSLFNTASKSSLFQDRNFVTVDELLHSDLGLSTTIDLWDLILMFSHLLKYYKVEMSVGDSLLMNIRLFVVFIIFVLVTVFLFGLVIPAVDGDYKAEHKIKSNLFNQTLHFFIKLLQHFTKKNNTIDTIVTNKQLKNTWDKNENVEYVLKSVEEINSVDMFTMAKFTFIIGFFLIDIPFLMYRLYILIKYNVFSLLLYKNFMFLFLRPYRLNMSQLAERDTTKGYEHLLFTQTSNSINNSITHHTLLNNFQDDDPIDLLKKYDKTEKKIHKSVLTPILKQKTLIKRDQIKSDPTPFNFLNNSRLLNGKPGLPNGKSGLLSGKPGLLNGRTGLFGLKTRLFNDRTGLPNGKTRLFDKKDRLNMVKMMSRSKLIPMRSYPFTLILHHWVLFLFPKQRAEVTNFPKFITVKHIWSCIIVVFSNIIPRFIIVLLYLTQNIRSPREILVNSSNFEKILIEITLIFPIVTFIFSIKTCGIFDSAFLLFREIVSLLTFSTCLYSFKLLLETYKLYKHLYILLILIIKPLIIIFDFFIIFFQTINNSVKNNKFNSVNNSVNSSVKRNSVENSVENSVNSSVNNSIESLDYKSILLYKILKRSIGGIMLNSKICNDDIILMLKWHDKLFHSQWSEIIVSIPFKIICSCNLTSKISILILISDIIFSLIYCLMSQSARVLMLRKYEVNYIVMRVMKLDTNDWDDLDSPEHCITLAEVDKYINTQGLLSSPGLNLFGYRVLNKVPFV</sequence>
<evidence type="ECO:0000313" key="3">
    <source>
        <dbReference type="Proteomes" id="UP000001950"/>
    </source>
</evidence>
<feature type="transmembrane region" description="Helical" evidence="1">
    <location>
        <begin position="480"/>
        <end position="497"/>
    </location>
</feature>
<keyword evidence="1" id="KW-0472">Membrane</keyword>
<dbReference type="RefSeq" id="XP_954792.1">
    <property type="nucleotide sequence ID" value="XM_949699.1"/>
</dbReference>
<reference evidence="2 3" key="1">
    <citation type="journal article" date="2005" name="Science">
        <title>Genome of the host-cell transforming parasite Theileria annulata compared with T. parva.</title>
        <authorList>
            <person name="Pain A."/>
            <person name="Renauld H."/>
            <person name="Berriman M."/>
            <person name="Murphy L."/>
            <person name="Yeats C.A."/>
            <person name="Weir W."/>
            <person name="Kerhornou A."/>
            <person name="Aslett M."/>
            <person name="Bishop R."/>
            <person name="Bouchier C."/>
            <person name="Cochet M."/>
            <person name="Coulson R.M.R."/>
            <person name="Cronin A."/>
            <person name="de Villiers E.P."/>
            <person name="Fraser A."/>
            <person name="Fosker N."/>
            <person name="Gardner M."/>
            <person name="Goble A."/>
            <person name="Griffiths-Jones S."/>
            <person name="Harris D.E."/>
            <person name="Katzer F."/>
            <person name="Larke N."/>
            <person name="Lord A."/>
            <person name="Maser P."/>
            <person name="McKellar S."/>
            <person name="Mooney P."/>
            <person name="Morton F."/>
            <person name="Nene V."/>
            <person name="O'Neil S."/>
            <person name="Price C."/>
            <person name="Quail M.A."/>
            <person name="Rabbinowitsch E."/>
            <person name="Rawlings N.D."/>
            <person name="Rutter S."/>
            <person name="Saunders D."/>
            <person name="Seeger K."/>
            <person name="Shah T."/>
            <person name="Squares R."/>
            <person name="Squares S."/>
            <person name="Tivey A."/>
            <person name="Walker A.R."/>
            <person name="Woodward J."/>
            <person name="Dobbelaere D.A.E."/>
            <person name="Langsley G."/>
            <person name="Rajandream M.A."/>
            <person name="McKeever D."/>
            <person name="Shiels B."/>
            <person name="Tait A."/>
            <person name="Barrell B.G."/>
            <person name="Hall N."/>
        </authorList>
    </citation>
    <scope>NUCLEOTIDE SEQUENCE [LARGE SCALE GENOMIC DNA]</scope>
    <source>
        <strain evidence="3">Ankara</strain>
    </source>
</reference>
<keyword evidence="3" id="KW-1185">Reference proteome</keyword>
<feature type="transmembrane region" description="Helical" evidence="1">
    <location>
        <begin position="437"/>
        <end position="460"/>
    </location>
</feature>
<accession>Q4UCY5</accession>
<dbReference type="OMA" id="STTIDLW"/>
<dbReference type="GeneID" id="3864621"/>
<gene>
    <name evidence="2" type="ORF">TA03435</name>
</gene>